<feature type="transmembrane region" description="Helical" evidence="2">
    <location>
        <begin position="303"/>
        <end position="322"/>
    </location>
</feature>
<keyword evidence="2" id="KW-0812">Transmembrane</keyword>
<evidence type="ECO:0000313" key="4">
    <source>
        <dbReference type="Proteomes" id="UP000887568"/>
    </source>
</evidence>
<dbReference type="AlphaFoldDB" id="A0A914BAJ6"/>
<feature type="compositionally biased region" description="Basic residues" evidence="1">
    <location>
        <begin position="14"/>
        <end position="29"/>
    </location>
</feature>
<keyword evidence="2" id="KW-1133">Transmembrane helix</keyword>
<accession>A0A914BAJ6</accession>
<dbReference type="Proteomes" id="UP000887568">
    <property type="component" value="Unplaced"/>
</dbReference>
<feature type="transmembrane region" description="Helical" evidence="2">
    <location>
        <begin position="248"/>
        <end position="268"/>
    </location>
</feature>
<keyword evidence="2" id="KW-0472">Membrane</keyword>
<proteinExistence type="predicted"/>
<dbReference type="OrthoDB" id="10498400at2759"/>
<protein>
    <submittedName>
        <fullName evidence="3">Uncharacterized protein</fullName>
    </submittedName>
</protein>
<evidence type="ECO:0000256" key="2">
    <source>
        <dbReference type="SAM" id="Phobius"/>
    </source>
</evidence>
<evidence type="ECO:0000313" key="3">
    <source>
        <dbReference type="EnsemblMetazoa" id="XP_038073034.1"/>
    </source>
</evidence>
<feature type="transmembrane region" description="Helical" evidence="2">
    <location>
        <begin position="274"/>
        <end position="291"/>
    </location>
</feature>
<reference evidence="3" key="1">
    <citation type="submission" date="2022-11" db="UniProtKB">
        <authorList>
            <consortium name="EnsemblMetazoa"/>
        </authorList>
    </citation>
    <scope>IDENTIFICATION</scope>
</reference>
<feature type="compositionally biased region" description="Basic and acidic residues" evidence="1">
    <location>
        <begin position="30"/>
        <end position="44"/>
    </location>
</feature>
<organism evidence="3 4">
    <name type="scientific">Patiria miniata</name>
    <name type="common">Bat star</name>
    <name type="synonym">Asterina miniata</name>
    <dbReference type="NCBI Taxonomy" id="46514"/>
    <lineage>
        <taxon>Eukaryota</taxon>
        <taxon>Metazoa</taxon>
        <taxon>Echinodermata</taxon>
        <taxon>Eleutherozoa</taxon>
        <taxon>Asterozoa</taxon>
        <taxon>Asteroidea</taxon>
        <taxon>Valvatacea</taxon>
        <taxon>Valvatida</taxon>
        <taxon>Asterinidae</taxon>
        <taxon>Patiria</taxon>
    </lineage>
</organism>
<keyword evidence="4" id="KW-1185">Reference proteome</keyword>
<name>A0A914BAJ6_PATMI</name>
<feature type="region of interest" description="Disordered" evidence="1">
    <location>
        <begin position="1"/>
        <end position="49"/>
    </location>
</feature>
<sequence>MNQNTEQKIDATNRKIRRRDTRRRQKNVLHRSDTTPEKQKESKEVGLQSPTPVVVNHHYYVNSPVTYGISVGNKFNYDLPAKFYVIKEGKRDEEETRKLQENIKKMLKENEPGMTSLKDILRECDAETTFVGDGCVRVVWRFTSLEGLKKFWKMFSTGKLKQRLQEDLPIEKVTISERDFKNGCKFFARSGKINEKGFYSVGLLDDHLNFLEKAASEYVRQRTSTVQMLRGLARDYTQSKVQKRLAEVALVFFAVMVAILVTIAILNFMRSDSSNVITLTILNTTVVHVVSRCEEDFQDVQSILAYALGAIIVILIGVAMLIKTCSPGNDKVNDGVVTVSQSAKSNVASSFSLTRLLKVNVFSCAAVDAGSVFSGVAALICFIVAIFCGIISIYNYIMIATQWHRDIDACLQLQSAFFSLKVVVALIQRKWMDIAGIRVGRGIEAVLESVEQTEILKLSEMEASHSESMTGAGPSVRSDMRSSDALFSVIQVPCTLQKQIFSAENYKKIPSQYGSKFVNEFADIIDCPSEEEMKHKTDQIRFALGRK</sequence>
<dbReference type="GeneID" id="119741356"/>
<evidence type="ECO:0000256" key="1">
    <source>
        <dbReference type="SAM" id="MobiDB-lite"/>
    </source>
</evidence>
<dbReference type="EnsemblMetazoa" id="XM_038217106.1">
    <property type="protein sequence ID" value="XP_038073034.1"/>
    <property type="gene ID" value="LOC119741356"/>
</dbReference>
<dbReference type="RefSeq" id="XP_038073034.1">
    <property type="nucleotide sequence ID" value="XM_038217106.1"/>
</dbReference>
<dbReference type="OMA" id="CEYLRCA"/>
<feature type="transmembrane region" description="Helical" evidence="2">
    <location>
        <begin position="376"/>
        <end position="397"/>
    </location>
</feature>